<evidence type="ECO:0000313" key="8">
    <source>
        <dbReference type="Proteomes" id="UP000022141"/>
    </source>
</evidence>
<comment type="caution">
    <text evidence="7">The sequence shown here is derived from an EMBL/GenBank/DDBJ whole genome shotgun (WGS) entry which is preliminary data.</text>
</comment>
<dbReference type="SUPFAM" id="SSF48498">
    <property type="entry name" value="Tetracyclin repressor-like, C-terminal domain"/>
    <property type="match status" value="1"/>
</dbReference>
<dbReference type="Pfam" id="PF17932">
    <property type="entry name" value="TetR_C_24"/>
    <property type="match status" value="1"/>
</dbReference>
<feature type="DNA-binding region" description="H-T-H motif" evidence="5">
    <location>
        <begin position="41"/>
        <end position="60"/>
    </location>
</feature>
<keyword evidence="4" id="KW-0804">Transcription</keyword>
<feature type="domain" description="HTH tetR-type" evidence="6">
    <location>
        <begin position="18"/>
        <end position="78"/>
    </location>
</feature>
<keyword evidence="3 5" id="KW-0238">DNA-binding</keyword>
<keyword evidence="8" id="KW-1185">Reference proteome</keyword>
<protein>
    <submittedName>
        <fullName evidence="7">AcrAB operon repressor</fullName>
    </submittedName>
</protein>
<evidence type="ECO:0000256" key="2">
    <source>
        <dbReference type="ARBA" id="ARBA00023015"/>
    </source>
</evidence>
<dbReference type="InterPro" id="IPR036271">
    <property type="entry name" value="Tet_transcr_reg_TetR-rel_C_sf"/>
</dbReference>
<dbReference type="EMBL" id="JEMY01000013">
    <property type="protein sequence ID" value="EXI89840.1"/>
    <property type="molecule type" value="Genomic_DNA"/>
</dbReference>
<dbReference type="InterPro" id="IPR023772">
    <property type="entry name" value="DNA-bd_HTH_TetR-type_CS"/>
</dbReference>
<evidence type="ECO:0000256" key="1">
    <source>
        <dbReference type="ARBA" id="ARBA00022491"/>
    </source>
</evidence>
<dbReference type="Pfam" id="PF00440">
    <property type="entry name" value="TetR_N"/>
    <property type="match status" value="1"/>
</dbReference>
<dbReference type="SUPFAM" id="SSF46689">
    <property type="entry name" value="Homeodomain-like"/>
    <property type="match status" value="1"/>
</dbReference>
<accession>A0A011QLD4</accession>
<reference evidence="7" key="1">
    <citation type="submission" date="2014-02" db="EMBL/GenBank/DDBJ databases">
        <title>Expanding our view of genomic diversity in Candidatus Accumulibacter clades.</title>
        <authorList>
            <person name="Skennerton C.T."/>
            <person name="Barr J.J."/>
            <person name="Slater F.R."/>
            <person name="Bond P.L."/>
            <person name="Tyson G.W."/>
        </authorList>
    </citation>
    <scope>NUCLEOTIDE SEQUENCE [LARGE SCALE GENOMIC DNA]</scope>
</reference>
<dbReference type="GO" id="GO:0000976">
    <property type="term" value="F:transcription cis-regulatory region binding"/>
    <property type="evidence" value="ECO:0007669"/>
    <property type="project" value="TreeGrafter"/>
</dbReference>
<dbReference type="GO" id="GO:0003700">
    <property type="term" value="F:DNA-binding transcription factor activity"/>
    <property type="evidence" value="ECO:0007669"/>
    <property type="project" value="TreeGrafter"/>
</dbReference>
<dbReference type="eggNOG" id="COG1309">
    <property type="taxonomic scope" value="Bacteria"/>
</dbReference>
<name>A0A011QLD4_ACCRE</name>
<dbReference type="AlphaFoldDB" id="A0A011QLD4"/>
<keyword evidence="1" id="KW-0678">Repressor</keyword>
<sequence>MDTPTTLQTTPRQRLNSDERQREIVAAVLALACERGPEAITTQAIADRIGVTQGAIFRHFPDKAAIWMAVFAWVRESLGTVLATAIAKPGSPLAKIEAAFFAHVAFIAANPGVPRILFHELQYPGDSPVRAEVRTMISAYRERLASLFAGARSAGELPADLDPGLAPVLFIGAIQGLVIESAIAGSEAGMVARARQMFPLLVDGYRGRDQR</sequence>
<proteinExistence type="predicted"/>
<dbReference type="Gene3D" id="1.10.357.10">
    <property type="entry name" value="Tetracycline Repressor, domain 2"/>
    <property type="match status" value="1"/>
</dbReference>
<evidence type="ECO:0000256" key="5">
    <source>
        <dbReference type="PROSITE-ProRule" id="PRU00335"/>
    </source>
</evidence>
<dbReference type="PANTHER" id="PTHR30055">
    <property type="entry name" value="HTH-TYPE TRANSCRIPTIONAL REGULATOR RUTR"/>
    <property type="match status" value="1"/>
</dbReference>
<dbReference type="PROSITE" id="PS01081">
    <property type="entry name" value="HTH_TETR_1"/>
    <property type="match status" value="1"/>
</dbReference>
<dbReference type="PROSITE" id="PS50977">
    <property type="entry name" value="HTH_TETR_2"/>
    <property type="match status" value="1"/>
</dbReference>
<dbReference type="Proteomes" id="UP000022141">
    <property type="component" value="Unassembled WGS sequence"/>
</dbReference>
<organism evidence="7 8">
    <name type="scientific">Accumulibacter regalis</name>
    <dbReference type="NCBI Taxonomy" id="522306"/>
    <lineage>
        <taxon>Bacteria</taxon>
        <taxon>Pseudomonadati</taxon>
        <taxon>Pseudomonadota</taxon>
        <taxon>Betaproteobacteria</taxon>
        <taxon>Candidatus Accumulibacter</taxon>
    </lineage>
</organism>
<keyword evidence="2" id="KW-0805">Transcription regulation</keyword>
<dbReference type="InterPro" id="IPR009057">
    <property type="entry name" value="Homeodomain-like_sf"/>
</dbReference>
<dbReference type="PANTHER" id="PTHR30055:SF234">
    <property type="entry name" value="HTH-TYPE TRANSCRIPTIONAL REGULATOR BETI"/>
    <property type="match status" value="1"/>
</dbReference>
<evidence type="ECO:0000313" key="7">
    <source>
        <dbReference type="EMBL" id="EXI89840.1"/>
    </source>
</evidence>
<evidence type="ECO:0000259" key="6">
    <source>
        <dbReference type="PROSITE" id="PS50977"/>
    </source>
</evidence>
<dbReference type="STRING" id="1454004.AW11_01331"/>
<gene>
    <name evidence="7" type="primary">acrR</name>
    <name evidence="7" type="ORF">AW11_01331</name>
</gene>
<evidence type="ECO:0000256" key="3">
    <source>
        <dbReference type="ARBA" id="ARBA00023125"/>
    </source>
</evidence>
<dbReference type="InterPro" id="IPR041490">
    <property type="entry name" value="KstR2_TetR_C"/>
</dbReference>
<dbReference type="InterPro" id="IPR001647">
    <property type="entry name" value="HTH_TetR"/>
</dbReference>
<dbReference type="PRINTS" id="PR00455">
    <property type="entry name" value="HTHTETR"/>
</dbReference>
<dbReference type="PATRIC" id="fig|1454004.3.peg.1387"/>
<dbReference type="InterPro" id="IPR050109">
    <property type="entry name" value="HTH-type_TetR-like_transc_reg"/>
</dbReference>
<evidence type="ECO:0000256" key="4">
    <source>
        <dbReference type="ARBA" id="ARBA00023163"/>
    </source>
</evidence>